<gene>
    <name evidence="1" type="primary">jg25783</name>
    <name evidence="1" type="ORF">PAEG_LOCUS11</name>
</gene>
<name>A0A8S4QDE9_9NEOP</name>
<evidence type="ECO:0000313" key="2">
    <source>
        <dbReference type="Proteomes" id="UP000838756"/>
    </source>
</evidence>
<comment type="caution">
    <text evidence="1">The sequence shown here is derived from an EMBL/GenBank/DDBJ whole genome shotgun (WGS) entry which is preliminary data.</text>
</comment>
<dbReference type="Proteomes" id="UP000838756">
    <property type="component" value="Unassembled WGS sequence"/>
</dbReference>
<proteinExistence type="predicted"/>
<dbReference type="EMBL" id="CAKXAJ010000049">
    <property type="protein sequence ID" value="CAH2207389.1"/>
    <property type="molecule type" value="Genomic_DNA"/>
</dbReference>
<sequence length="70" mass="7659">MSPIIVPDGPLRMVICISYGARRAGHVVAHSTYAAPPRRLLAEKYSARTTLPSRSHHSAVRAIRYPPAPL</sequence>
<accession>A0A8S4QDE9</accession>
<dbReference type="AlphaFoldDB" id="A0A8S4QDE9"/>
<protein>
    <submittedName>
        <fullName evidence="1">Jg25783 protein</fullName>
    </submittedName>
</protein>
<keyword evidence="2" id="KW-1185">Reference proteome</keyword>
<organism evidence="1 2">
    <name type="scientific">Pararge aegeria aegeria</name>
    <dbReference type="NCBI Taxonomy" id="348720"/>
    <lineage>
        <taxon>Eukaryota</taxon>
        <taxon>Metazoa</taxon>
        <taxon>Ecdysozoa</taxon>
        <taxon>Arthropoda</taxon>
        <taxon>Hexapoda</taxon>
        <taxon>Insecta</taxon>
        <taxon>Pterygota</taxon>
        <taxon>Neoptera</taxon>
        <taxon>Endopterygota</taxon>
        <taxon>Lepidoptera</taxon>
        <taxon>Glossata</taxon>
        <taxon>Ditrysia</taxon>
        <taxon>Papilionoidea</taxon>
        <taxon>Nymphalidae</taxon>
        <taxon>Satyrinae</taxon>
        <taxon>Satyrini</taxon>
        <taxon>Parargina</taxon>
        <taxon>Pararge</taxon>
    </lineage>
</organism>
<reference evidence="1" key="1">
    <citation type="submission" date="2022-03" db="EMBL/GenBank/DDBJ databases">
        <authorList>
            <person name="Lindestad O."/>
        </authorList>
    </citation>
    <scope>NUCLEOTIDE SEQUENCE</scope>
</reference>
<evidence type="ECO:0000313" key="1">
    <source>
        <dbReference type="EMBL" id="CAH2207389.1"/>
    </source>
</evidence>